<dbReference type="AlphaFoldDB" id="A0A6C0ACS2"/>
<evidence type="ECO:0000313" key="2">
    <source>
        <dbReference type="EMBL" id="QHS77205.1"/>
    </source>
</evidence>
<evidence type="ECO:0000256" key="1">
    <source>
        <dbReference type="SAM" id="Coils"/>
    </source>
</evidence>
<reference evidence="2" key="1">
    <citation type="journal article" date="2020" name="Nature">
        <title>Giant virus diversity and host interactions through global metagenomics.</title>
        <authorList>
            <person name="Schulz F."/>
            <person name="Roux S."/>
            <person name="Paez-Espino D."/>
            <person name="Jungbluth S."/>
            <person name="Walsh D.A."/>
            <person name="Denef V.J."/>
            <person name="McMahon K.D."/>
            <person name="Konstantinidis K.T."/>
            <person name="Eloe-Fadrosh E.A."/>
            <person name="Kyrpides N.C."/>
            <person name="Woyke T."/>
        </authorList>
    </citation>
    <scope>NUCLEOTIDE SEQUENCE</scope>
    <source>
        <strain evidence="2">GVMAG-S-1004661-13</strain>
    </source>
</reference>
<dbReference type="EMBL" id="MN740543">
    <property type="protein sequence ID" value="QHS77205.1"/>
    <property type="molecule type" value="Genomic_DNA"/>
</dbReference>
<accession>A0A6C0ACS2</accession>
<keyword evidence="1" id="KW-0175">Coiled coil</keyword>
<feature type="coiled-coil region" evidence="1">
    <location>
        <begin position="108"/>
        <end position="139"/>
    </location>
</feature>
<name>A0A6C0ACS2_9ZZZZ</name>
<proteinExistence type="predicted"/>
<organism evidence="2">
    <name type="scientific">viral metagenome</name>
    <dbReference type="NCBI Taxonomy" id="1070528"/>
    <lineage>
        <taxon>unclassified sequences</taxon>
        <taxon>metagenomes</taxon>
        <taxon>organismal metagenomes</taxon>
    </lineage>
</organism>
<sequence length="287" mass="33242">MNTKNNKQEVYEVNNSGFYKLKNGDIVSLQDIFKAINYINSLDGIGSNEIPQGGWGNICGIIKGLIEGYSNKAEYLVNNIERQATREEVKKHLMKCFEVVKEEMTELIKNIKHDNQKSLQKLTQEEQKTLNECKSKEEDIEYMFNIFKNSDKSISIVVGVKMSLESLCTPLLVKNLIFVESPILIRKAIKILTWKESKDEDHIIENRYVKKSIWGSSLNRCASITDCVTGKYFEVKHRKRSRHARDDIDRIFREWARLQNAKDSIKLLKKEGNLNKIKNSLCFASNR</sequence>
<protein>
    <submittedName>
        <fullName evidence="2">Uncharacterized protein</fullName>
    </submittedName>
</protein>